<reference evidence="1 2" key="1">
    <citation type="submission" date="2020-09" db="EMBL/GenBank/DDBJ databases">
        <title>De no assembly of potato wild relative species, Solanum commersonii.</title>
        <authorList>
            <person name="Cho K."/>
        </authorList>
    </citation>
    <scope>NUCLEOTIDE SEQUENCE [LARGE SCALE GENOMIC DNA]</scope>
    <source>
        <strain evidence="1">LZ3.2</strain>
        <tissue evidence="1">Leaf</tissue>
    </source>
</reference>
<dbReference type="EMBL" id="JACXVP010000001">
    <property type="protein sequence ID" value="KAG5631709.1"/>
    <property type="molecule type" value="Genomic_DNA"/>
</dbReference>
<sequence>METQAFTNPISIKFQLEVDQYKKMEKDIKAKAHDVLAREIRDLKKAMRNLQTIRGNKSLEYEDLCVQPDIDLPVGYKPLNIMSIGKVEKDTLLAFHASTMTTQEQALIEVTSTTAYMLLYNTETPIICGAEPEETLKNWTCTPFLVHRGSW</sequence>
<gene>
    <name evidence="1" type="ORF">H5410_003426</name>
</gene>
<protein>
    <submittedName>
        <fullName evidence="1">Uncharacterized protein</fullName>
    </submittedName>
</protein>
<proteinExistence type="predicted"/>
<dbReference type="Proteomes" id="UP000824120">
    <property type="component" value="Chromosome 1"/>
</dbReference>
<dbReference type="AlphaFoldDB" id="A0A9J6B4N0"/>
<dbReference type="OrthoDB" id="1001954at2759"/>
<accession>A0A9J6B4N0</accession>
<comment type="caution">
    <text evidence="1">The sequence shown here is derived from an EMBL/GenBank/DDBJ whole genome shotgun (WGS) entry which is preliminary data.</text>
</comment>
<organism evidence="1 2">
    <name type="scientific">Solanum commersonii</name>
    <name type="common">Commerson's wild potato</name>
    <name type="synonym">Commerson's nightshade</name>
    <dbReference type="NCBI Taxonomy" id="4109"/>
    <lineage>
        <taxon>Eukaryota</taxon>
        <taxon>Viridiplantae</taxon>
        <taxon>Streptophyta</taxon>
        <taxon>Embryophyta</taxon>
        <taxon>Tracheophyta</taxon>
        <taxon>Spermatophyta</taxon>
        <taxon>Magnoliopsida</taxon>
        <taxon>eudicotyledons</taxon>
        <taxon>Gunneridae</taxon>
        <taxon>Pentapetalae</taxon>
        <taxon>asterids</taxon>
        <taxon>lamiids</taxon>
        <taxon>Solanales</taxon>
        <taxon>Solanaceae</taxon>
        <taxon>Solanoideae</taxon>
        <taxon>Solaneae</taxon>
        <taxon>Solanum</taxon>
    </lineage>
</organism>
<evidence type="ECO:0000313" key="2">
    <source>
        <dbReference type="Proteomes" id="UP000824120"/>
    </source>
</evidence>
<evidence type="ECO:0000313" key="1">
    <source>
        <dbReference type="EMBL" id="KAG5631709.1"/>
    </source>
</evidence>
<keyword evidence="2" id="KW-1185">Reference proteome</keyword>
<name>A0A9J6B4N0_SOLCO</name>